<feature type="compositionally biased region" description="Polar residues" evidence="1">
    <location>
        <begin position="123"/>
        <end position="132"/>
    </location>
</feature>
<accession>A0A3D8SX56</accession>
<protein>
    <submittedName>
        <fullName evidence="2">Uncharacterized protein</fullName>
    </submittedName>
</protein>
<gene>
    <name evidence="2" type="ORF">DSM5745_02629</name>
</gene>
<proteinExistence type="predicted"/>
<evidence type="ECO:0000313" key="2">
    <source>
        <dbReference type="EMBL" id="RDW90854.1"/>
    </source>
</evidence>
<feature type="region of interest" description="Disordered" evidence="1">
    <location>
        <begin position="50"/>
        <end position="79"/>
    </location>
</feature>
<evidence type="ECO:0000313" key="3">
    <source>
        <dbReference type="Proteomes" id="UP000256690"/>
    </source>
</evidence>
<name>A0A3D8SX56_9EURO</name>
<comment type="caution">
    <text evidence="2">The sequence shown here is derived from an EMBL/GenBank/DDBJ whole genome shotgun (WGS) entry which is preliminary data.</text>
</comment>
<dbReference type="EMBL" id="PVWQ01000002">
    <property type="protein sequence ID" value="RDW90854.1"/>
    <property type="molecule type" value="Genomic_DNA"/>
</dbReference>
<organism evidence="2 3">
    <name type="scientific">Aspergillus mulundensis</name>
    <dbReference type="NCBI Taxonomy" id="1810919"/>
    <lineage>
        <taxon>Eukaryota</taxon>
        <taxon>Fungi</taxon>
        <taxon>Dikarya</taxon>
        <taxon>Ascomycota</taxon>
        <taxon>Pezizomycotina</taxon>
        <taxon>Eurotiomycetes</taxon>
        <taxon>Eurotiomycetidae</taxon>
        <taxon>Eurotiales</taxon>
        <taxon>Aspergillaceae</taxon>
        <taxon>Aspergillus</taxon>
        <taxon>Aspergillus subgen. Nidulantes</taxon>
    </lineage>
</organism>
<keyword evidence="3" id="KW-1185">Reference proteome</keyword>
<dbReference type="Proteomes" id="UP000256690">
    <property type="component" value="Unassembled WGS sequence"/>
</dbReference>
<dbReference type="GeneID" id="38112999"/>
<sequence>MAARGNLVCWTVCRFNEPPFEIANQPSSFRLKQCVELLILRMSQRFTNGLRSPTPQSPTFNIHRPAESPAYKQKTGTDGLTGTRERIRCFLVPLRPFLLFFFWPFEEPALPLPYPEGSEEEPATTSSSGHLQ</sequence>
<feature type="compositionally biased region" description="Polar residues" evidence="1">
    <location>
        <begin position="50"/>
        <end position="60"/>
    </location>
</feature>
<evidence type="ECO:0000256" key="1">
    <source>
        <dbReference type="SAM" id="MobiDB-lite"/>
    </source>
</evidence>
<dbReference type="RefSeq" id="XP_026607808.1">
    <property type="nucleotide sequence ID" value="XM_026744645.1"/>
</dbReference>
<feature type="region of interest" description="Disordered" evidence="1">
    <location>
        <begin position="113"/>
        <end position="132"/>
    </location>
</feature>
<reference evidence="2 3" key="1">
    <citation type="journal article" date="2018" name="IMA Fungus">
        <title>IMA Genome-F 9: Draft genome sequence of Annulohypoxylon stygium, Aspergillus mulundensis, Berkeleyomyces basicola (syn. Thielaviopsis basicola), Ceratocystis smalleyi, two Cercospora beticola strains, Coleophoma cylindrospora, Fusarium fracticaudum, Phialophora cf. hyalina, and Morchella septimelata.</title>
        <authorList>
            <person name="Wingfield B.D."/>
            <person name="Bills G.F."/>
            <person name="Dong Y."/>
            <person name="Huang W."/>
            <person name="Nel W.J."/>
            <person name="Swalarsk-Parry B.S."/>
            <person name="Vaghefi N."/>
            <person name="Wilken P.M."/>
            <person name="An Z."/>
            <person name="de Beer Z.W."/>
            <person name="De Vos L."/>
            <person name="Chen L."/>
            <person name="Duong T.A."/>
            <person name="Gao Y."/>
            <person name="Hammerbacher A."/>
            <person name="Kikkert J.R."/>
            <person name="Li Y."/>
            <person name="Li H."/>
            <person name="Li K."/>
            <person name="Li Q."/>
            <person name="Liu X."/>
            <person name="Ma X."/>
            <person name="Naidoo K."/>
            <person name="Pethybridge S.J."/>
            <person name="Sun J."/>
            <person name="Steenkamp E.T."/>
            <person name="van der Nest M.A."/>
            <person name="van Wyk S."/>
            <person name="Wingfield M.J."/>
            <person name="Xiong C."/>
            <person name="Yue Q."/>
            <person name="Zhang X."/>
        </authorList>
    </citation>
    <scope>NUCLEOTIDE SEQUENCE [LARGE SCALE GENOMIC DNA]</scope>
    <source>
        <strain evidence="2 3">DSM 5745</strain>
    </source>
</reference>
<dbReference type="AlphaFoldDB" id="A0A3D8SX56"/>